<keyword evidence="25" id="KW-1185">Reference proteome</keyword>
<evidence type="ECO:0000259" key="20">
    <source>
        <dbReference type="PROSITE" id="PS50110"/>
    </source>
</evidence>
<dbReference type="InterPro" id="IPR003661">
    <property type="entry name" value="HisK_dim/P_dom"/>
</dbReference>
<evidence type="ECO:0000256" key="1">
    <source>
        <dbReference type="ARBA" id="ARBA00000085"/>
    </source>
</evidence>
<dbReference type="Pfam" id="PF08448">
    <property type="entry name" value="PAS_4"/>
    <property type="match status" value="1"/>
</dbReference>
<dbReference type="GO" id="GO:0000155">
    <property type="term" value="F:phosphorelay sensor kinase activity"/>
    <property type="evidence" value="ECO:0007669"/>
    <property type="project" value="InterPro"/>
</dbReference>
<proteinExistence type="inferred from homology"/>
<evidence type="ECO:0000256" key="13">
    <source>
        <dbReference type="ARBA" id="ARBA00023012"/>
    </source>
</evidence>
<evidence type="ECO:0000256" key="4">
    <source>
        <dbReference type="ARBA" id="ARBA00012438"/>
    </source>
</evidence>
<keyword evidence="14" id="KW-0472">Membrane</keyword>
<dbReference type="NCBIfam" id="TIGR00229">
    <property type="entry name" value="sensory_box"/>
    <property type="match status" value="2"/>
</dbReference>
<feature type="domain" description="Response regulatory" evidence="20">
    <location>
        <begin position="1124"/>
        <end position="1241"/>
    </location>
</feature>
<evidence type="ECO:0000256" key="2">
    <source>
        <dbReference type="ARBA" id="ARBA00004651"/>
    </source>
</evidence>
<evidence type="ECO:0000256" key="14">
    <source>
        <dbReference type="ARBA" id="ARBA00023136"/>
    </source>
</evidence>
<dbReference type="PRINTS" id="PR00344">
    <property type="entry name" value="BCTRLSENSOR"/>
</dbReference>
<dbReference type="PANTHER" id="PTHR45339">
    <property type="entry name" value="HYBRID SIGNAL TRANSDUCTION HISTIDINE KINASE J"/>
    <property type="match status" value="1"/>
</dbReference>
<dbReference type="SUPFAM" id="SSF55785">
    <property type="entry name" value="PYP-like sensor domain (PAS domain)"/>
    <property type="match status" value="2"/>
</dbReference>
<dbReference type="InterPro" id="IPR004358">
    <property type="entry name" value="Sig_transdc_His_kin-like_C"/>
</dbReference>
<dbReference type="Pfam" id="PF01590">
    <property type="entry name" value="GAF"/>
    <property type="match status" value="1"/>
</dbReference>
<evidence type="ECO:0000256" key="18">
    <source>
        <dbReference type="SAM" id="Coils"/>
    </source>
</evidence>
<comment type="similarity">
    <text evidence="3">In the N-terminal section; belongs to the phytochrome family.</text>
</comment>
<evidence type="ECO:0000256" key="10">
    <source>
        <dbReference type="ARBA" id="ARBA00022777"/>
    </source>
</evidence>
<dbReference type="Pfam" id="PF01627">
    <property type="entry name" value="Hpt"/>
    <property type="match status" value="1"/>
</dbReference>
<dbReference type="Proteomes" id="UP001328733">
    <property type="component" value="Unassembled WGS sequence"/>
</dbReference>
<dbReference type="InterPro" id="IPR000014">
    <property type="entry name" value="PAS"/>
</dbReference>
<keyword evidence="6 17" id="KW-0597">Phosphoprotein</keyword>
<dbReference type="EC" id="2.7.13.3" evidence="4"/>
<dbReference type="Gene3D" id="1.20.120.160">
    <property type="entry name" value="HPT domain"/>
    <property type="match status" value="1"/>
</dbReference>
<feature type="domain" description="PAC" evidence="22">
    <location>
        <begin position="93"/>
        <end position="149"/>
    </location>
</feature>
<evidence type="ECO:0000256" key="7">
    <source>
        <dbReference type="ARBA" id="ARBA00022679"/>
    </source>
</evidence>
<dbReference type="InterPro" id="IPR011006">
    <property type="entry name" value="CheY-like_superfamily"/>
</dbReference>
<dbReference type="CDD" id="cd00130">
    <property type="entry name" value="PAS"/>
    <property type="match status" value="1"/>
</dbReference>
<feature type="domain" description="PAS" evidence="21">
    <location>
        <begin position="189"/>
        <end position="226"/>
    </location>
</feature>
<dbReference type="PROSITE" id="PS50112">
    <property type="entry name" value="PAS"/>
    <property type="match status" value="2"/>
</dbReference>
<reference evidence="24 25" key="1">
    <citation type="submission" date="2024-01" db="EMBL/GenBank/DDBJ databases">
        <title>Genomic insights into the taxonomy and metabolism of the cyanobacterium Pannus brasiliensis CCIBt3594.</title>
        <authorList>
            <person name="Machado M."/>
            <person name="Botero N.B."/>
            <person name="Andreote A.P.D."/>
            <person name="Feitosa A.M.T."/>
            <person name="Popin R."/>
            <person name="Sivonen K."/>
            <person name="Fiore M.F."/>
        </authorList>
    </citation>
    <scope>NUCLEOTIDE SEQUENCE [LARGE SCALE GENOMIC DNA]</scope>
    <source>
        <strain evidence="24 25">CCIBt3594</strain>
    </source>
</reference>
<feature type="domain" description="Response regulatory" evidence="20">
    <location>
        <begin position="973"/>
        <end position="1091"/>
    </location>
</feature>
<dbReference type="PROSITE" id="PS50109">
    <property type="entry name" value="HIS_KIN"/>
    <property type="match status" value="1"/>
</dbReference>
<evidence type="ECO:0000256" key="8">
    <source>
        <dbReference type="ARBA" id="ARBA00022692"/>
    </source>
</evidence>
<dbReference type="Gene3D" id="3.30.450.20">
    <property type="entry name" value="PAS domain"/>
    <property type="match status" value="2"/>
</dbReference>
<comment type="catalytic activity">
    <reaction evidence="1">
        <text>ATP + protein L-histidine = ADP + protein N-phospho-L-histidine.</text>
        <dbReference type="EC" id="2.7.13.3"/>
    </reaction>
</comment>
<evidence type="ECO:0000313" key="25">
    <source>
        <dbReference type="Proteomes" id="UP001328733"/>
    </source>
</evidence>
<evidence type="ECO:0000259" key="23">
    <source>
        <dbReference type="PROSITE" id="PS50894"/>
    </source>
</evidence>
<dbReference type="EMBL" id="JBAFSM010000006">
    <property type="protein sequence ID" value="MEG3436492.1"/>
    <property type="molecule type" value="Genomic_DNA"/>
</dbReference>
<dbReference type="PROSITE" id="PS50110">
    <property type="entry name" value="RESPONSE_REGULATORY"/>
    <property type="match status" value="2"/>
</dbReference>
<feature type="domain" description="Histidine kinase" evidence="19">
    <location>
        <begin position="713"/>
        <end position="920"/>
    </location>
</feature>
<dbReference type="InterPro" id="IPR000700">
    <property type="entry name" value="PAS-assoc_C"/>
</dbReference>
<dbReference type="InterPro" id="IPR003594">
    <property type="entry name" value="HATPase_dom"/>
</dbReference>
<protein>
    <recommendedName>
        <fullName evidence="15">Circadian input-output histidine kinase CikA</fullName>
        <ecNumber evidence="4">2.7.13.3</ecNumber>
    </recommendedName>
</protein>
<evidence type="ECO:0000256" key="16">
    <source>
        <dbReference type="PROSITE-ProRule" id="PRU00110"/>
    </source>
</evidence>
<comment type="caution">
    <text evidence="17">Lacks conserved residue(s) required for the propagation of feature annotation.</text>
</comment>
<evidence type="ECO:0000256" key="6">
    <source>
        <dbReference type="ARBA" id="ARBA00022553"/>
    </source>
</evidence>
<evidence type="ECO:0000256" key="9">
    <source>
        <dbReference type="ARBA" id="ARBA00022741"/>
    </source>
</evidence>
<dbReference type="GO" id="GO:0005886">
    <property type="term" value="C:plasma membrane"/>
    <property type="evidence" value="ECO:0007669"/>
    <property type="project" value="UniProtKB-SubCell"/>
</dbReference>
<dbReference type="Pfam" id="PF02518">
    <property type="entry name" value="HATPase_c"/>
    <property type="match status" value="1"/>
</dbReference>
<dbReference type="InterPro" id="IPR029016">
    <property type="entry name" value="GAF-like_dom_sf"/>
</dbReference>
<dbReference type="Pfam" id="PF00072">
    <property type="entry name" value="Response_reg"/>
    <property type="match status" value="1"/>
</dbReference>
<dbReference type="InterPro" id="IPR008207">
    <property type="entry name" value="Sig_transdc_His_kin_Hpt_dom"/>
</dbReference>
<dbReference type="FunFam" id="1.10.287.130:FF:000004">
    <property type="entry name" value="Ethylene receptor 1"/>
    <property type="match status" value="1"/>
</dbReference>
<comment type="subcellular location">
    <subcellularLocation>
        <location evidence="2">Cell membrane</location>
        <topology evidence="2">Multi-pass membrane protein</topology>
    </subcellularLocation>
</comment>
<evidence type="ECO:0000259" key="22">
    <source>
        <dbReference type="PROSITE" id="PS50113"/>
    </source>
</evidence>
<dbReference type="SUPFAM" id="SSF55781">
    <property type="entry name" value="GAF domain-like"/>
    <property type="match status" value="2"/>
</dbReference>
<gene>
    <name evidence="24" type="ORF">V0288_05120</name>
</gene>
<dbReference type="Gene3D" id="3.30.565.10">
    <property type="entry name" value="Histidine kinase-like ATPase, C-terminal domain"/>
    <property type="match status" value="1"/>
</dbReference>
<dbReference type="Pfam" id="PF13185">
    <property type="entry name" value="GAF_2"/>
    <property type="match status" value="1"/>
</dbReference>
<dbReference type="InterPro" id="IPR035965">
    <property type="entry name" value="PAS-like_dom_sf"/>
</dbReference>
<keyword evidence="9" id="KW-0547">Nucleotide-binding</keyword>
<keyword evidence="8" id="KW-0812">Transmembrane</keyword>
<dbReference type="GO" id="GO:0005524">
    <property type="term" value="F:ATP binding"/>
    <property type="evidence" value="ECO:0007669"/>
    <property type="project" value="UniProtKB-KW"/>
</dbReference>
<feature type="modified residue" description="Phosphohistidine" evidence="16">
    <location>
        <position position="1319"/>
    </location>
</feature>
<dbReference type="FunFam" id="3.30.565.10:FF:000010">
    <property type="entry name" value="Sensor histidine kinase RcsC"/>
    <property type="match status" value="1"/>
</dbReference>
<dbReference type="Pfam" id="PF00512">
    <property type="entry name" value="HisKA"/>
    <property type="match status" value="1"/>
</dbReference>
<keyword evidence="5" id="KW-1003">Cell membrane</keyword>
<dbReference type="SMART" id="SM00091">
    <property type="entry name" value="PAS"/>
    <property type="match status" value="2"/>
</dbReference>
<dbReference type="InterPro" id="IPR036641">
    <property type="entry name" value="HPT_dom_sf"/>
</dbReference>
<dbReference type="SMART" id="SM00065">
    <property type="entry name" value="GAF"/>
    <property type="match status" value="2"/>
</dbReference>
<feature type="domain" description="HPt" evidence="23">
    <location>
        <begin position="1280"/>
        <end position="1380"/>
    </location>
</feature>
<dbReference type="CDD" id="cd00082">
    <property type="entry name" value="HisKA"/>
    <property type="match status" value="1"/>
</dbReference>
<keyword evidence="7" id="KW-0808">Transferase</keyword>
<evidence type="ECO:0000256" key="17">
    <source>
        <dbReference type="PROSITE-ProRule" id="PRU00169"/>
    </source>
</evidence>
<dbReference type="InterPro" id="IPR013656">
    <property type="entry name" value="PAS_4"/>
</dbReference>
<keyword evidence="10" id="KW-0418">Kinase</keyword>
<dbReference type="InterPro" id="IPR036097">
    <property type="entry name" value="HisK_dim/P_sf"/>
</dbReference>
<feature type="domain" description="PAS" evidence="21">
    <location>
        <begin position="18"/>
        <end position="66"/>
    </location>
</feature>
<dbReference type="Gene3D" id="3.30.450.40">
    <property type="match status" value="2"/>
</dbReference>
<dbReference type="SUPFAM" id="SSF47384">
    <property type="entry name" value="Homodimeric domain of signal transducing histidine kinase"/>
    <property type="match status" value="1"/>
</dbReference>
<dbReference type="CDD" id="cd17546">
    <property type="entry name" value="REC_hyHK_CKI1_RcsC-like"/>
    <property type="match status" value="1"/>
</dbReference>
<dbReference type="InterPro" id="IPR003018">
    <property type="entry name" value="GAF"/>
</dbReference>
<feature type="coiled-coil region" evidence="18">
    <location>
        <begin position="137"/>
        <end position="175"/>
    </location>
</feature>
<evidence type="ECO:0000259" key="21">
    <source>
        <dbReference type="PROSITE" id="PS50112"/>
    </source>
</evidence>
<feature type="modified residue" description="4-aspartylphosphate" evidence="17">
    <location>
        <position position="1173"/>
    </location>
</feature>
<name>A0AAW9QR77_9CHRO</name>
<dbReference type="CDD" id="cd16922">
    <property type="entry name" value="HATPase_EvgS-ArcB-TorS-like"/>
    <property type="match status" value="1"/>
</dbReference>
<evidence type="ECO:0000256" key="15">
    <source>
        <dbReference type="ARBA" id="ARBA00074306"/>
    </source>
</evidence>
<dbReference type="SMART" id="SM00387">
    <property type="entry name" value="HATPase_c"/>
    <property type="match status" value="1"/>
</dbReference>
<dbReference type="SMART" id="SM00388">
    <property type="entry name" value="HisKA"/>
    <property type="match status" value="1"/>
</dbReference>
<evidence type="ECO:0000256" key="3">
    <source>
        <dbReference type="ARBA" id="ARBA00006402"/>
    </source>
</evidence>
<comment type="caution">
    <text evidence="24">The sequence shown here is derived from an EMBL/GenBank/DDBJ whole genome shotgun (WGS) entry which is preliminary data.</text>
</comment>
<dbReference type="SUPFAM" id="SSF47226">
    <property type="entry name" value="Histidine-containing phosphotransfer domain, HPT domain"/>
    <property type="match status" value="1"/>
</dbReference>
<keyword evidence="18" id="KW-0175">Coiled coil</keyword>
<evidence type="ECO:0000259" key="19">
    <source>
        <dbReference type="PROSITE" id="PS50109"/>
    </source>
</evidence>
<keyword evidence="12" id="KW-1133">Transmembrane helix</keyword>
<evidence type="ECO:0000256" key="12">
    <source>
        <dbReference type="ARBA" id="ARBA00022989"/>
    </source>
</evidence>
<evidence type="ECO:0000256" key="5">
    <source>
        <dbReference type="ARBA" id="ARBA00022475"/>
    </source>
</evidence>
<dbReference type="RefSeq" id="WP_332863948.1">
    <property type="nucleotide sequence ID" value="NZ_JBAFSM010000006.1"/>
</dbReference>
<accession>A0AAW9QR77</accession>
<dbReference type="SUPFAM" id="SSF55874">
    <property type="entry name" value="ATPase domain of HSP90 chaperone/DNA topoisomerase II/histidine kinase"/>
    <property type="match status" value="1"/>
</dbReference>
<dbReference type="InterPro" id="IPR036890">
    <property type="entry name" value="HATPase_C_sf"/>
</dbReference>
<evidence type="ECO:0000256" key="11">
    <source>
        <dbReference type="ARBA" id="ARBA00022840"/>
    </source>
</evidence>
<dbReference type="PANTHER" id="PTHR45339:SF1">
    <property type="entry name" value="HYBRID SIGNAL TRANSDUCTION HISTIDINE KINASE J"/>
    <property type="match status" value="1"/>
</dbReference>
<keyword evidence="11" id="KW-0067">ATP-binding</keyword>
<dbReference type="SUPFAM" id="SSF52172">
    <property type="entry name" value="CheY-like"/>
    <property type="match status" value="2"/>
</dbReference>
<dbReference type="PROSITE" id="PS50894">
    <property type="entry name" value="HPT"/>
    <property type="match status" value="1"/>
</dbReference>
<keyword evidence="13" id="KW-0902">Two-component regulatory system</keyword>
<dbReference type="Gene3D" id="3.40.50.2300">
    <property type="match status" value="2"/>
</dbReference>
<dbReference type="InterPro" id="IPR001789">
    <property type="entry name" value="Sig_transdc_resp-reg_receiver"/>
</dbReference>
<sequence>MMNEKAILTDQIDRLRSTLGKMEIALGAVDEAIVWTDYQGRVQWCNRAFDRLVGRSHLLVLGRALVDALPLQRDGEAISADKHPFSIVATTRSKHQAGYEFHQEGRTLILEISGAPLSHSDSSPSEPVSVVLVIRDITERERAEQALRRANEDLERRVAERARELILANERLQRELVKRQKTEARLRATTSRLSALIQNLQAGVLVEDENGQILLVNQEFCDLFGIPVSPSDLIGLDCQSSAGEAKLLFQEPERFIERVVEILRDREIVTNESLRLQDGRIFERDYVPIFLEDSYYGHLWLYRDETAREQSQKALQRSKDLLETIGLTQSRFITAALPDIVFDDLLGGLLELTDSEYGVIGGIADGEGENPTIEEVYLKRRDRPCIKIRTSDRDLENGEEPENSLFSRLNPFFSEVVTTGRPAIVNRPSLAGADGARSKRQPPVNAFLGLPFYRDDRLVGAIGIVNRPGGYDTEWVEYLHPFLINCANIIEAYRNDQRRQNAETRLWKQYQRTLLLKEITEEIRQSLDTAKIFQTTVDRLGEVLRVDRCVLHLYVEKPIACLPVVAEYLTPGQISLLNARIPIEDNPHARKVLEQDEAVASDDVFRDPLLASVTPIRDRLGLKSMLAIRTSYQGKPNGIIALHQGNDFRHWTAEDVELLGAVAAQVGIALAQASLLERERHVRGQLARQNEDLSLAKKAAETANKAKTEFLATMSHEIRTPLNAVIGMTGLLLDTRLTSQQRQFAETIRGSGEALLTLINDILDFSKIESGKLVLEEFAFTIERCVEESLDLVASQAGAKGLDLVYRIAPEVPQAIVGDLTRVRQVLVNLLGNAVKFTDRGDARVLVTATEIDSPDKTHEIQFLIKDTGIGIAPDQQNALFQSFSQVNAAIARQYGGTGLGLAISKRLVNLMGGRIWVESHGAVTGDPPAGWRSASAPGEPGASFYFTVLAKAVAPEPSANPADDLPMLSGKRLLIVEENPINRQWLQEATEGWEMSSRVTDSGWQALNWLRQGERFDLAILSPRQPETEGIELARAIHGVPDNGDLPLILLGSLPSTPGDPPDETGEGFAVWLPKPIKKSRLYETLLEVFWEKSSPETPRESIARVYSRSDRPTIPPRRNPLRILLAEDNSINQQVALLLLQKLGYRADVVGNGYEAIEVLRQAPYDVVLMDVEMPEMDGITATRCIHEEWEPAERPRIIAVTAYAMSGDREKFLAMGMDDYISKPIREGELLQALQRVGQRGERERRNGETVIETIPDRPVLDRSVLQTIREMGGANAGEIIAKILREFLKNTPGQIAAIERALDDGNRRSVQFLAHSLGSGSANLGAITFSRACLELETVGDSCSIEEARERVAGIKDEYERVKVLLAEQLADFSER</sequence>
<dbReference type="SMART" id="SM00448">
    <property type="entry name" value="REC"/>
    <property type="match status" value="2"/>
</dbReference>
<dbReference type="Pfam" id="PF13188">
    <property type="entry name" value="PAS_8"/>
    <property type="match status" value="1"/>
</dbReference>
<dbReference type="InterPro" id="IPR005467">
    <property type="entry name" value="His_kinase_dom"/>
</dbReference>
<evidence type="ECO:0000313" key="24">
    <source>
        <dbReference type="EMBL" id="MEG3436492.1"/>
    </source>
</evidence>
<dbReference type="PROSITE" id="PS50113">
    <property type="entry name" value="PAC"/>
    <property type="match status" value="1"/>
</dbReference>
<organism evidence="24 25">
    <name type="scientific">Pannus brasiliensis CCIBt3594</name>
    <dbReference type="NCBI Taxonomy" id="1427578"/>
    <lineage>
        <taxon>Bacteria</taxon>
        <taxon>Bacillati</taxon>
        <taxon>Cyanobacteriota</taxon>
        <taxon>Cyanophyceae</taxon>
        <taxon>Oscillatoriophycideae</taxon>
        <taxon>Chroococcales</taxon>
        <taxon>Microcystaceae</taxon>
        <taxon>Pannus</taxon>
    </lineage>
</organism>
<dbReference type="Gene3D" id="1.10.287.130">
    <property type="match status" value="1"/>
</dbReference>